<dbReference type="NCBIfam" id="TIGR02121">
    <property type="entry name" value="Na_Pro_sym"/>
    <property type="match status" value="1"/>
</dbReference>
<dbReference type="InterPro" id="IPR038377">
    <property type="entry name" value="Na/Glc_symporter_sf"/>
</dbReference>
<dbReference type="GO" id="GO:0005298">
    <property type="term" value="F:proline:sodium symporter activity"/>
    <property type="evidence" value="ECO:0007669"/>
    <property type="project" value="UniProtKB-UniRule"/>
</dbReference>
<keyword evidence="7 14" id="KW-1133">Transmembrane helix</keyword>
<feature type="transmembrane region" description="Helical" evidence="14">
    <location>
        <begin position="429"/>
        <end position="447"/>
    </location>
</feature>
<organism evidence="15 16">
    <name type="scientific">Campylobacter subantarcticus LMG 24374</name>
    <dbReference type="NCBI Taxonomy" id="1388751"/>
    <lineage>
        <taxon>Bacteria</taxon>
        <taxon>Pseudomonadati</taxon>
        <taxon>Campylobacterota</taxon>
        <taxon>Epsilonproteobacteria</taxon>
        <taxon>Campylobacterales</taxon>
        <taxon>Campylobacteraceae</taxon>
        <taxon>Campylobacter</taxon>
    </lineage>
</organism>
<dbReference type="Gene3D" id="1.20.1730.10">
    <property type="entry name" value="Sodium/glucose cotransporter"/>
    <property type="match status" value="1"/>
</dbReference>
<keyword evidence="10 14" id="KW-0472">Membrane</keyword>
<evidence type="ECO:0000313" key="15">
    <source>
        <dbReference type="EMBL" id="AJC90364.1"/>
    </source>
</evidence>
<dbReference type="PROSITE" id="PS50283">
    <property type="entry name" value="NA_SOLUT_SYMP_3"/>
    <property type="match status" value="1"/>
</dbReference>
<dbReference type="PANTHER" id="PTHR48086">
    <property type="entry name" value="SODIUM/PROLINE SYMPORTER-RELATED"/>
    <property type="match status" value="1"/>
</dbReference>
<dbReference type="InterPro" id="IPR050277">
    <property type="entry name" value="Sodium:Solute_Symporter"/>
</dbReference>
<feature type="transmembrane region" description="Helical" evidence="14">
    <location>
        <begin position="313"/>
        <end position="338"/>
    </location>
</feature>
<gene>
    <name evidence="15" type="ORF">CSUB8521_0488</name>
</gene>
<evidence type="ECO:0000256" key="9">
    <source>
        <dbReference type="ARBA" id="ARBA00023065"/>
    </source>
</evidence>
<evidence type="ECO:0000256" key="14">
    <source>
        <dbReference type="RuleBase" id="RU366012"/>
    </source>
</evidence>
<evidence type="ECO:0000256" key="8">
    <source>
        <dbReference type="ARBA" id="ARBA00023053"/>
    </source>
</evidence>
<dbReference type="AlphaFoldDB" id="A0A0A8HBQ2"/>
<comment type="similarity">
    <text evidence="2 13">Belongs to the sodium:solute symporter (SSF) (TC 2.A.21) family.</text>
</comment>
<evidence type="ECO:0000256" key="12">
    <source>
        <dbReference type="ARBA" id="ARBA00033708"/>
    </source>
</evidence>
<keyword evidence="3 14" id="KW-0813">Transport</keyword>
<feature type="transmembrane region" description="Helical" evidence="14">
    <location>
        <begin position="197"/>
        <end position="217"/>
    </location>
</feature>
<evidence type="ECO:0000256" key="6">
    <source>
        <dbReference type="ARBA" id="ARBA00022847"/>
    </source>
</evidence>
<dbReference type="PANTHER" id="PTHR48086:SF3">
    <property type="entry name" value="SODIUM_PROLINE SYMPORTER"/>
    <property type="match status" value="1"/>
</dbReference>
<feature type="transmembrane region" description="Helical" evidence="14">
    <location>
        <begin position="12"/>
        <end position="31"/>
    </location>
</feature>
<feature type="transmembrane region" description="Helical" evidence="14">
    <location>
        <begin position="237"/>
        <end position="254"/>
    </location>
</feature>
<dbReference type="HOGENOM" id="CLU_018808_15_2_7"/>
<comment type="catalytic activity">
    <reaction evidence="12">
        <text>L-proline(in) + Na(+)(in) = L-proline(out) + Na(+)(out)</text>
        <dbReference type="Rhea" id="RHEA:28967"/>
        <dbReference type="ChEBI" id="CHEBI:29101"/>
        <dbReference type="ChEBI" id="CHEBI:60039"/>
    </reaction>
</comment>
<feature type="transmembrane region" description="Helical" evidence="14">
    <location>
        <begin position="275"/>
        <end position="301"/>
    </location>
</feature>
<feature type="transmembrane region" description="Helical" evidence="14">
    <location>
        <begin position="165"/>
        <end position="185"/>
    </location>
</feature>
<dbReference type="InterPro" id="IPR011851">
    <property type="entry name" value="Na/Pro_symporter"/>
</dbReference>
<proteinExistence type="inferred from homology"/>
<dbReference type="GO" id="GO:0015193">
    <property type="term" value="F:L-proline transmembrane transporter activity"/>
    <property type="evidence" value="ECO:0007669"/>
    <property type="project" value="TreeGrafter"/>
</dbReference>
<dbReference type="GO" id="GO:0005886">
    <property type="term" value="C:plasma membrane"/>
    <property type="evidence" value="ECO:0007669"/>
    <property type="project" value="UniProtKB-SubCell"/>
</dbReference>
<protein>
    <recommendedName>
        <fullName evidence="14">Sodium/proline symporter</fullName>
    </recommendedName>
    <alternativeName>
        <fullName evidence="14">Proline permease</fullName>
    </alternativeName>
</protein>
<dbReference type="KEGG" id="csm:CSUB8521_0488"/>
<comment type="function">
    <text evidence="14">Catalyzes the sodium-dependent uptake of extracellular L-proline.</text>
</comment>
<evidence type="ECO:0000256" key="10">
    <source>
        <dbReference type="ARBA" id="ARBA00023136"/>
    </source>
</evidence>
<keyword evidence="5 14" id="KW-0812">Transmembrane</keyword>
<keyword evidence="8 14" id="KW-0915">Sodium</keyword>
<evidence type="ECO:0000256" key="7">
    <source>
        <dbReference type="ARBA" id="ARBA00022989"/>
    </source>
</evidence>
<keyword evidence="11 14" id="KW-0739">Sodium transport</keyword>
<evidence type="ECO:0000256" key="11">
    <source>
        <dbReference type="ARBA" id="ARBA00023201"/>
    </source>
</evidence>
<feature type="transmembrane region" description="Helical" evidence="14">
    <location>
        <begin position="129"/>
        <end position="153"/>
    </location>
</feature>
<dbReference type="Proteomes" id="UP000031135">
    <property type="component" value="Chromosome"/>
</dbReference>
<comment type="subcellular location">
    <subcellularLocation>
        <location evidence="1 14">Cell membrane</location>
        <topology evidence="1 14">Multi-pass membrane protein</topology>
    </subcellularLocation>
</comment>
<keyword evidence="9 14" id="KW-0406">Ion transport</keyword>
<keyword evidence="14" id="KW-0029">Amino-acid transport</keyword>
<evidence type="ECO:0000256" key="5">
    <source>
        <dbReference type="ARBA" id="ARBA00022692"/>
    </source>
</evidence>
<reference evidence="15 16" key="1">
    <citation type="journal article" date="2014" name="Genome Biol. Evol.">
        <title>Comparative Genomics of the Campylobacter lari Group.</title>
        <authorList>
            <person name="Miller W.G."/>
            <person name="Yee E."/>
            <person name="Chapman M.H."/>
            <person name="Smith T.P."/>
            <person name="Bono J.L."/>
            <person name="Huynh S."/>
            <person name="Parker C.T."/>
            <person name="Vandamme P."/>
            <person name="Luong K."/>
            <person name="Korlach J."/>
        </authorList>
    </citation>
    <scope>NUCLEOTIDE SEQUENCE [LARGE SCALE GENOMIC DNA]</scope>
    <source>
        <strain evidence="15 16">LMG 24374</strain>
    </source>
</reference>
<dbReference type="NCBIfam" id="TIGR00813">
    <property type="entry name" value="sss"/>
    <property type="match status" value="1"/>
</dbReference>
<feature type="transmembrane region" description="Helical" evidence="14">
    <location>
        <begin position="453"/>
        <end position="475"/>
    </location>
</feature>
<dbReference type="InterPro" id="IPR001734">
    <property type="entry name" value="Na/solute_symporter"/>
</dbReference>
<dbReference type="OrthoDB" id="9789704at2"/>
<dbReference type="RefSeq" id="WP_039663076.1">
    <property type="nucleotide sequence ID" value="NZ_CP007772.1"/>
</dbReference>
<keyword evidence="6 14" id="KW-0769">Symport</keyword>
<accession>A0A0A8HBQ2</accession>
<sequence>MNLQSVELSYPIIITFITYAFLMLFIGFYFYKINQNSKDYFVGNASMGPVVSALSAGASDMSSWLLMAFPGALYAAGLGQIYIAIGLTFGMFLNWTFVAKRLKIFSQITKDCITIPDFFESRFHDNKHILRSVCSIVILVFFTIYISAGLVSGAKLFESAFNLPYLYALSIGFLVIVLYTFLGGYKAVCWTDMIQGLLMMGSLVIIPFVMIFELGGFGEAFSTIHDVKPQAFGLDGGGWLVVVSTLAWGLGYFGQPHILIRFISIKNVKEIPTATFIGITWMVISLAGAAMIGFLGIAYIAKFNLNLNDPERIFIVMSQVLFNPWVAGILLSAILAAIMSTASSQLLVCASTLVQDFYTQILKRKTSDKNITLFSRMGVLVVACVAFVLSLDTQSQILGIVSYAWAGFGASFGSVILFALFYKNMSKEGAIAGMISGALTVILYKHFGSNFIAVYEIIPGFLVASCFIVIFSTIFKASKQSVCHYEKMLKEI</sequence>
<feature type="transmembrane region" description="Helical" evidence="14">
    <location>
        <begin position="71"/>
        <end position="93"/>
    </location>
</feature>
<dbReference type="GO" id="GO:0031402">
    <property type="term" value="F:sodium ion binding"/>
    <property type="evidence" value="ECO:0007669"/>
    <property type="project" value="UniProtKB-UniRule"/>
</dbReference>
<dbReference type="Pfam" id="PF00474">
    <property type="entry name" value="SSF"/>
    <property type="match status" value="1"/>
</dbReference>
<evidence type="ECO:0000256" key="2">
    <source>
        <dbReference type="ARBA" id="ARBA00006434"/>
    </source>
</evidence>
<evidence type="ECO:0000256" key="3">
    <source>
        <dbReference type="ARBA" id="ARBA00022448"/>
    </source>
</evidence>
<evidence type="ECO:0000313" key="16">
    <source>
        <dbReference type="Proteomes" id="UP000031135"/>
    </source>
</evidence>
<dbReference type="EMBL" id="CP007772">
    <property type="protein sequence ID" value="AJC90364.1"/>
    <property type="molecule type" value="Genomic_DNA"/>
</dbReference>
<name>A0A0A8HBQ2_9BACT</name>
<evidence type="ECO:0000256" key="13">
    <source>
        <dbReference type="RuleBase" id="RU362091"/>
    </source>
</evidence>
<evidence type="ECO:0000256" key="4">
    <source>
        <dbReference type="ARBA" id="ARBA00022475"/>
    </source>
</evidence>
<feature type="transmembrane region" description="Helical" evidence="14">
    <location>
        <begin position="373"/>
        <end position="391"/>
    </location>
</feature>
<feature type="transmembrane region" description="Helical" evidence="14">
    <location>
        <begin position="40"/>
        <end position="59"/>
    </location>
</feature>
<feature type="transmembrane region" description="Helical" evidence="14">
    <location>
        <begin position="397"/>
        <end position="422"/>
    </location>
</feature>
<evidence type="ECO:0000256" key="1">
    <source>
        <dbReference type="ARBA" id="ARBA00004651"/>
    </source>
</evidence>
<dbReference type="CDD" id="cd11475">
    <property type="entry name" value="SLC5sbd_PutP"/>
    <property type="match status" value="1"/>
</dbReference>
<keyword evidence="4 14" id="KW-1003">Cell membrane</keyword>
<dbReference type="GO" id="GO:0015824">
    <property type="term" value="P:proline transport"/>
    <property type="evidence" value="ECO:0007669"/>
    <property type="project" value="UniProtKB-UniRule"/>
</dbReference>